<feature type="domain" description="RNase H type-1" evidence="5">
    <location>
        <begin position="775"/>
        <end position="895"/>
    </location>
</feature>
<evidence type="ECO:0000313" key="7">
    <source>
        <dbReference type="EMBL" id="OAP06812.1"/>
    </source>
</evidence>
<evidence type="ECO:0000313" key="8">
    <source>
        <dbReference type="Proteomes" id="UP000078284"/>
    </source>
</evidence>
<feature type="compositionally biased region" description="Basic and acidic residues" evidence="3">
    <location>
        <begin position="20"/>
        <end position="32"/>
    </location>
</feature>
<feature type="compositionally biased region" description="Low complexity" evidence="3">
    <location>
        <begin position="41"/>
        <end position="52"/>
    </location>
</feature>
<sequence length="903" mass="101094">MQRCLVLHDVQSQSQHFARQRREQLIHEHGVDEEGEDYSDSDSGNMPQTEVPETLEEEEVYRVTIDDDEIFQNSAAGRQQRGRPNFQSTAKRGSSAQRSGGSSRVSIGSGSRRSRRRQSFETTIQDSITGFREFQRQSFQQLRPAASTDEDKVQLLEAMSGVLRNNQDMPKQLCSDHSFGSPDSGGISSGSPSSVGNNLGGQNSPGFWGPIYPQWGTPPNVAQTPTRQELYRIPERLQVDRRYWPYFSGFVGAMDGTQVCVKVKPELQGMYWNRHDNASLNIMAICDLNMLFTYIWNGAPGSCHDTAVLQIAQQSDSEFPLPPSQKKAQQDGVLTGLRVSKGSPRVNHLLFADDTMFFCRSDPKSCKALMLILKKYEDASGQMINKTKSAITFSSKTPEHIKSEAQLILGIQLIGGLGKYLGLPEMFGRKKRDLFNNIIDRIRQRALSWSSRFLSTAAADKKKMCWIDWLKMAKTKKEGGLGFKDITNFNDALLAKVSWRILTSPCCLLARILLGKYCRSSSFLDCTVASYSSHGWRSICMGRDLIKSNLDKVIGSGSDTLFWNEPWISLSSPTTPMGPSPELFSGMTVDHLICPVLKTWDREKIRSILPSYEKDILSLRPSNLGARERYAWLLTKSGDYSTKTGYHAAAALAKQGPQPPDPPLEFSWNKEIWNLKCPPKLKFLLWKSMKNALPVGENLRIRNINPLANCPHCGEDESNKLIFEQKHISSLDLISQSISQAKEWLGAHIQASSSQIVKSWIPPTEIDSDTVKCFTDASWREESLEAGLGWIFVDHWNHTESHHQSAEANINYPLMAESTALLLAIQHASDLGLKKLAIVSDSQQLVKALNGESPPLELHGIIFDISVLSLNFDEISFSFVKRENNFKADALAKAALNPIYSIR</sequence>
<reference evidence="8" key="1">
    <citation type="journal article" date="2016" name="Proc. Natl. Acad. Sci. U.S.A.">
        <title>Chromosome-level assembly of Arabidopsis thaliana Ler reveals the extent of translocation and inversion polymorphisms.</title>
        <authorList>
            <person name="Zapata L."/>
            <person name="Ding J."/>
            <person name="Willing E.M."/>
            <person name="Hartwig B."/>
            <person name="Bezdan D."/>
            <person name="Jiao W.B."/>
            <person name="Patel V."/>
            <person name="Velikkakam James G."/>
            <person name="Koornneef M."/>
            <person name="Ossowski S."/>
            <person name="Schneeberger K."/>
        </authorList>
    </citation>
    <scope>NUCLEOTIDE SEQUENCE [LARGE SCALE GENOMIC DNA]</scope>
    <source>
        <strain evidence="8">cv. Landsberg erecta</strain>
    </source>
</reference>
<keyword evidence="2" id="KW-0479">Metal-binding</keyword>
<dbReference type="Pfam" id="PF13456">
    <property type="entry name" value="RVT_3"/>
    <property type="match status" value="1"/>
</dbReference>
<feature type="region of interest" description="Disordered" evidence="3">
    <location>
        <begin position="166"/>
        <end position="200"/>
    </location>
</feature>
<dbReference type="GO" id="GO:0046872">
    <property type="term" value="F:metal ion binding"/>
    <property type="evidence" value="ECO:0007669"/>
    <property type="project" value="UniProtKB-KW"/>
</dbReference>
<evidence type="ECO:0000259" key="5">
    <source>
        <dbReference type="Pfam" id="PF13456"/>
    </source>
</evidence>
<dbReference type="Gene3D" id="3.30.420.10">
    <property type="entry name" value="Ribonuclease H-like superfamily/Ribonuclease H"/>
    <property type="match status" value="1"/>
</dbReference>
<gene>
    <name evidence="7" type="ordered locus">AXX17_At3g37590</name>
</gene>
<feature type="compositionally biased region" description="Low complexity" evidence="3">
    <location>
        <begin position="178"/>
        <end position="200"/>
    </location>
</feature>
<dbReference type="CDD" id="cd06222">
    <property type="entry name" value="RNase_H_like"/>
    <property type="match status" value="1"/>
</dbReference>
<dbReference type="InterPro" id="IPR036397">
    <property type="entry name" value="RNaseH_sf"/>
</dbReference>
<feature type="domain" description="DDE Tnp4" evidence="4">
    <location>
        <begin position="254"/>
        <end position="310"/>
    </location>
</feature>
<dbReference type="GO" id="GO:0003676">
    <property type="term" value="F:nucleic acid binding"/>
    <property type="evidence" value="ECO:0007669"/>
    <property type="project" value="InterPro"/>
</dbReference>
<feature type="domain" description="Reverse transcriptase zinc-binding" evidence="6">
    <location>
        <begin position="665"/>
        <end position="721"/>
    </location>
</feature>
<dbReference type="AlphaFoldDB" id="A0A178VPQ9"/>
<feature type="region of interest" description="Disordered" evidence="3">
    <location>
        <begin position="12"/>
        <end position="57"/>
    </location>
</feature>
<dbReference type="SUPFAM" id="SSF53098">
    <property type="entry name" value="Ribonuclease H-like"/>
    <property type="match status" value="1"/>
</dbReference>
<evidence type="ECO:0000256" key="3">
    <source>
        <dbReference type="SAM" id="MobiDB-lite"/>
    </source>
</evidence>
<dbReference type="InterPro" id="IPR044730">
    <property type="entry name" value="RNase_H-like_dom_plant"/>
</dbReference>
<proteinExistence type="predicted"/>
<feature type="compositionally biased region" description="Low complexity" evidence="3">
    <location>
        <begin position="92"/>
        <end position="111"/>
    </location>
</feature>
<dbReference type="InterPro" id="IPR026960">
    <property type="entry name" value="RVT-Znf"/>
</dbReference>
<name>A0A178VPQ9_ARATH</name>
<evidence type="ECO:0000259" key="4">
    <source>
        <dbReference type="Pfam" id="PF13359"/>
    </source>
</evidence>
<evidence type="ECO:0000256" key="2">
    <source>
        <dbReference type="ARBA" id="ARBA00022723"/>
    </source>
</evidence>
<comment type="cofactor">
    <cofactor evidence="1">
        <name>a divalent metal cation</name>
        <dbReference type="ChEBI" id="CHEBI:60240"/>
    </cofactor>
</comment>
<feature type="region of interest" description="Disordered" evidence="3">
    <location>
        <begin position="73"/>
        <end position="126"/>
    </location>
</feature>
<dbReference type="Proteomes" id="UP000078284">
    <property type="component" value="Chromosome 3"/>
</dbReference>
<dbReference type="PANTHER" id="PTHR33116:SF86">
    <property type="entry name" value="REVERSE TRANSCRIPTASE DOMAIN-CONTAINING PROTEIN"/>
    <property type="match status" value="1"/>
</dbReference>
<dbReference type="Pfam" id="PF13966">
    <property type="entry name" value="zf-RVT"/>
    <property type="match status" value="1"/>
</dbReference>
<dbReference type="GO" id="GO:0004523">
    <property type="term" value="F:RNA-DNA hybrid ribonuclease activity"/>
    <property type="evidence" value="ECO:0007669"/>
    <property type="project" value="InterPro"/>
</dbReference>
<evidence type="ECO:0000256" key="1">
    <source>
        <dbReference type="ARBA" id="ARBA00001968"/>
    </source>
</evidence>
<dbReference type="Pfam" id="PF13359">
    <property type="entry name" value="DDE_Tnp_4"/>
    <property type="match status" value="1"/>
</dbReference>
<organism evidence="7 8">
    <name type="scientific">Arabidopsis thaliana</name>
    <name type="common">Mouse-ear cress</name>
    <dbReference type="NCBI Taxonomy" id="3702"/>
    <lineage>
        <taxon>Eukaryota</taxon>
        <taxon>Viridiplantae</taxon>
        <taxon>Streptophyta</taxon>
        <taxon>Embryophyta</taxon>
        <taxon>Tracheophyta</taxon>
        <taxon>Spermatophyta</taxon>
        <taxon>Magnoliopsida</taxon>
        <taxon>eudicotyledons</taxon>
        <taxon>Gunneridae</taxon>
        <taxon>Pentapetalae</taxon>
        <taxon>rosids</taxon>
        <taxon>malvids</taxon>
        <taxon>Brassicales</taxon>
        <taxon>Brassicaceae</taxon>
        <taxon>Camelineae</taxon>
        <taxon>Arabidopsis</taxon>
    </lineage>
</organism>
<dbReference type="InterPro" id="IPR002156">
    <property type="entry name" value="RNaseH_domain"/>
</dbReference>
<dbReference type="ExpressionAtlas" id="A0A178VPQ9">
    <property type="expression patterns" value="baseline and differential"/>
</dbReference>
<accession>A0A178VPQ9</accession>
<protein>
    <submittedName>
        <fullName evidence="7">Uncharacterized protein</fullName>
    </submittedName>
</protein>
<evidence type="ECO:0000259" key="6">
    <source>
        <dbReference type="Pfam" id="PF13966"/>
    </source>
</evidence>
<comment type="caution">
    <text evidence="7">The sequence shown here is derived from an EMBL/GenBank/DDBJ whole genome shotgun (WGS) entry which is preliminary data.</text>
</comment>
<dbReference type="InterPro" id="IPR012337">
    <property type="entry name" value="RNaseH-like_sf"/>
</dbReference>
<dbReference type="InterPro" id="IPR027806">
    <property type="entry name" value="HARBI1_dom"/>
</dbReference>
<dbReference type="PANTHER" id="PTHR33116">
    <property type="entry name" value="REVERSE TRANSCRIPTASE ZINC-BINDING DOMAIN-CONTAINING PROTEIN-RELATED-RELATED"/>
    <property type="match status" value="1"/>
</dbReference>
<dbReference type="EMBL" id="LUHQ01000003">
    <property type="protein sequence ID" value="OAP06812.1"/>
    <property type="molecule type" value="Genomic_DNA"/>
</dbReference>